<evidence type="ECO:0000313" key="5">
    <source>
        <dbReference type="Proteomes" id="UP000295252"/>
    </source>
</evidence>
<feature type="repeat" description="PPR" evidence="3">
    <location>
        <begin position="333"/>
        <end position="367"/>
    </location>
</feature>
<dbReference type="OMA" id="FDEMRCE"/>
<evidence type="ECO:0000313" key="4">
    <source>
        <dbReference type="EMBL" id="CDP13446.1"/>
    </source>
</evidence>
<evidence type="ECO:0008006" key="6">
    <source>
        <dbReference type="Google" id="ProtNLM"/>
    </source>
</evidence>
<dbReference type="Gramene" id="CDP13446">
    <property type="protein sequence ID" value="CDP13446"/>
    <property type="gene ID" value="GSCOC_T00038397001"/>
</dbReference>
<protein>
    <recommendedName>
        <fullName evidence="6">Pentacotripeptide-repeat region of PRORP domain-containing protein</fullName>
    </recommendedName>
</protein>
<keyword evidence="5" id="KW-1185">Reference proteome</keyword>
<evidence type="ECO:0000256" key="3">
    <source>
        <dbReference type="PROSITE-ProRule" id="PRU00708"/>
    </source>
</evidence>
<feature type="repeat" description="PPR" evidence="3">
    <location>
        <begin position="298"/>
        <end position="332"/>
    </location>
</feature>
<dbReference type="PANTHER" id="PTHR47938">
    <property type="entry name" value="RESPIRATORY COMPLEX I CHAPERONE (CIA84), PUTATIVE (AFU_ORTHOLOGUE AFUA_2G06020)-RELATED"/>
    <property type="match status" value="1"/>
</dbReference>
<dbReference type="Proteomes" id="UP000295252">
    <property type="component" value="Chromosome X"/>
</dbReference>
<feature type="repeat" description="PPR" evidence="3">
    <location>
        <begin position="192"/>
        <end position="226"/>
    </location>
</feature>
<feature type="repeat" description="PPR" evidence="3">
    <location>
        <begin position="368"/>
        <end position="402"/>
    </location>
</feature>
<dbReference type="SUPFAM" id="SSF81901">
    <property type="entry name" value="HCP-like"/>
    <property type="match status" value="1"/>
</dbReference>
<dbReference type="Pfam" id="PF01535">
    <property type="entry name" value="PPR"/>
    <property type="match status" value="2"/>
</dbReference>
<dbReference type="AlphaFoldDB" id="A0A068UYE5"/>
<accession>A0A068UYE5</accession>
<dbReference type="Pfam" id="PF13041">
    <property type="entry name" value="PPR_2"/>
    <property type="match status" value="3"/>
</dbReference>
<reference evidence="5" key="1">
    <citation type="journal article" date="2014" name="Science">
        <title>The coffee genome provides insight into the convergent evolution of caffeine biosynthesis.</title>
        <authorList>
            <person name="Denoeud F."/>
            <person name="Carretero-Paulet L."/>
            <person name="Dereeper A."/>
            <person name="Droc G."/>
            <person name="Guyot R."/>
            <person name="Pietrella M."/>
            <person name="Zheng C."/>
            <person name="Alberti A."/>
            <person name="Anthony F."/>
            <person name="Aprea G."/>
            <person name="Aury J.M."/>
            <person name="Bento P."/>
            <person name="Bernard M."/>
            <person name="Bocs S."/>
            <person name="Campa C."/>
            <person name="Cenci A."/>
            <person name="Combes M.C."/>
            <person name="Crouzillat D."/>
            <person name="Da Silva C."/>
            <person name="Daddiego L."/>
            <person name="De Bellis F."/>
            <person name="Dussert S."/>
            <person name="Garsmeur O."/>
            <person name="Gayraud T."/>
            <person name="Guignon V."/>
            <person name="Jahn K."/>
            <person name="Jamilloux V."/>
            <person name="Joet T."/>
            <person name="Labadie K."/>
            <person name="Lan T."/>
            <person name="Leclercq J."/>
            <person name="Lepelley M."/>
            <person name="Leroy T."/>
            <person name="Li L.T."/>
            <person name="Librado P."/>
            <person name="Lopez L."/>
            <person name="Munoz A."/>
            <person name="Noel B."/>
            <person name="Pallavicini A."/>
            <person name="Perrotta G."/>
            <person name="Poncet V."/>
            <person name="Pot D."/>
            <person name="Priyono X."/>
            <person name="Rigoreau M."/>
            <person name="Rouard M."/>
            <person name="Rozas J."/>
            <person name="Tranchant-Dubreuil C."/>
            <person name="VanBuren R."/>
            <person name="Zhang Q."/>
            <person name="Andrade A.C."/>
            <person name="Argout X."/>
            <person name="Bertrand B."/>
            <person name="de Kochko A."/>
            <person name="Graziosi G."/>
            <person name="Henry R.J."/>
            <person name="Jayarama X."/>
            <person name="Ming R."/>
            <person name="Nagai C."/>
            <person name="Rounsley S."/>
            <person name="Sankoff D."/>
            <person name="Giuliano G."/>
            <person name="Albert V.A."/>
            <person name="Wincker P."/>
            <person name="Lashermes P."/>
        </authorList>
    </citation>
    <scope>NUCLEOTIDE SEQUENCE [LARGE SCALE GENOMIC DNA]</scope>
    <source>
        <strain evidence="5">cv. DH200-94</strain>
    </source>
</reference>
<comment type="similarity">
    <text evidence="1">Belongs to the PPR family. P subfamily.</text>
</comment>
<evidence type="ECO:0000256" key="2">
    <source>
        <dbReference type="ARBA" id="ARBA00022737"/>
    </source>
</evidence>
<dbReference type="InterPro" id="IPR011990">
    <property type="entry name" value="TPR-like_helical_dom_sf"/>
</dbReference>
<dbReference type="OrthoDB" id="185373at2759"/>
<dbReference type="InParanoid" id="A0A068UYE5"/>
<dbReference type="Pfam" id="PF13812">
    <property type="entry name" value="PPR_3"/>
    <property type="match status" value="1"/>
</dbReference>
<dbReference type="FunCoup" id="A0A068UYE5">
    <property type="interactions" value="291"/>
</dbReference>
<sequence length="557" mass="63810">MATVANSHLSKRLSPLVPESRWLVNTLTSILQKTVNPETELPDILNQFSPHLTPKLVIQVINNQTSPNHSLYFFNWAANLNPNPSNYFHTHHCYIAIADKLISHRLFSLATRLLESHDRYSDFMVGKFIKAHGDLGHLNWAVKLFHHVKEREFGDCLFSYNAVLGVLVKAKRVNLAWGFFGMMIKEAVVKPDVSTYTTMIRGFCQIGMIEHAEKVFDEMSRMGCERNLFTYNTIVHGFCKKGLMENARSIVDKMVESRVYLPDMVTFTTLIDGFCRIGNTDEAMRWFDEMGKRNVMPNVSTYNALINGLCLNGMVDEAKKMQTRMRLSGVKDNVTTHTSLLKGYCSAGRSNEAIQHFREMVGSGLELDQKSYAVIVNEHCKLKMPDKAIALLREMRVKGISPPMYGYNAVLRSLVELGELDKAVFLLKQMPQMGCHPNFLSYSAVICGLVRATGRMQDVWMLVNNMLQDGNRLDTTLYNCLIWGFCEDGNVEMAMNFFLKMIDERYLINLECFEVFVKKLVAEGKLFEIEKLFEQMRKCCPMKEIHSYQKVLDEVLR</sequence>
<dbReference type="EMBL" id="HG739159">
    <property type="protein sequence ID" value="CDP13446.1"/>
    <property type="molecule type" value="Genomic_DNA"/>
</dbReference>
<feature type="repeat" description="PPR" evidence="3">
    <location>
        <begin position="227"/>
        <end position="261"/>
    </location>
</feature>
<keyword evidence="2" id="KW-0677">Repeat</keyword>
<feature type="repeat" description="PPR" evidence="3">
    <location>
        <begin position="403"/>
        <end position="437"/>
    </location>
</feature>
<organism evidence="4 5">
    <name type="scientific">Coffea canephora</name>
    <name type="common">Robusta coffee</name>
    <dbReference type="NCBI Taxonomy" id="49390"/>
    <lineage>
        <taxon>Eukaryota</taxon>
        <taxon>Viridiplantae</taxon>
        <taxon>Streptophyta</taxon>
        <taxon>Embryophyta</taxon>
        <taxon>Tracheophyta</taxon>
        <taxon>Spermatophyta</taxon>
        <taxon>Magnoliopsida</taxon>
        <taxon>eudicotyledons</taxon>
        <taxon>Gunneridae</taxon>
        <taxon>Pentapetalae</taxon>
        <taxon>asterids</taxon>
        <taxon>lamiids</taxon>
        <taxon>Gentianales</taxon>
        <taxon>Rubiaceae</taxon>
        <taxon>Ixoroideae</taxon>
        <taxon>Gardenieae complex</taxon>
        <taxon>Bertiereae - Coffeeae clade</taxon>
        <taxon>Coffeeae</taxon>
        <taxon>Coffea</taxon>
    </lineage>
</organism>
<dbReference type="PhylomeDB" id="A0A068UYE5"/>
<feature type="repeat" description="PPR" evidence="3">
    <location>
        <begin position="474"/>
        <end position="508"/>
    </location>
</feature>
<dbReference type="PROSITE" id="PS51375">
    <property type="entry name" value="PPR"/>
    <property type="match status" value="8"/>
</dbReference>
<dbReference type="GO" id="GO:0003729">
    <property type="term" value="F:mRNA binding"/>
    <property type="evidence" value="ECO:0007669"/>
    <property type="project" value="TreeGrafter"/>
</dbReference>
<name>A0A068UYE5_COFCA</name>
<dbReference type="Gene3D" id="1.25.40.10">
    <property type="entry name" value="Tetratricopeptide repeat domain"/>
    <property type="match status" value="4"/>
</dbReference>
<feature type="repeat" description="PPR" evidence="3">
    <location>
        <begin position="263"/>
        <end position="297"/>
    </location>
</feature>
<proteinExistence type="inferred from homology"/>
<dbReference type="InterPro" id="IPR002885">
    <property type="entry name" value="PPR_rpt"/>
</dbReference>
<gene>
    <name evidence="4" type="ORF">GSCOC_T00038397001</name>
</gene>
<evidence type="ECO:0000256" key="1">
    <source>
        <dbReference type="ARBA" id="ARBA00007626"/>
    </source>
</evidence>
<dbReference type="NCBIfam" id="TIGR00756">
    <property type="entry name" value="PPR"/>
    <property type="match status" value="9"/>
</dbReference>
<dbReference type="PANTHER" id="PTHR47938:SF35">
    <property type="entry name" value="PENTATRICOPEPTIDE REPEAT-CONTAINING PROTEIN 4, MITOCHONDRIAL-RELATED"/>
    <property type="match status" value="1"/>
</dbReference>